<comment type="similarity">
    <text evidence="12 13">Belongs to the DnaG primase family.</text>
</comment>
<dbReference type="InterPro" id="IPR019475">
    <property type="entry name" value="DNA_primase_DnaB-bd"/>
</dbReference>
<proteinExistence type="inferred from homology"/>
<dbReference type="SUPFAM" id="SSF57783">
    <property type="entry name" value="Zinc beta-ribbon"/>
    <property type="match status" value="1"/>
</dbReference>
<protein>
    <recommendedName>
        <fullName evidence="12 13">DNA primase</fullName>
        <ecNumber evidence="12">2.7.7.101</ecNumber>
    </recommendedName>
</protein>
<dbReference type="InterPro" id="IPR013264">
    <property type="entry name" value="DNAG_N"/>
</dbReference>
<evidence type="ECO:0000313" key="16">
    <source>
        <dbReference type="EMBL" id="MDS1271221.1"/>
    </source>
</evidence>
<dbReference type="Pfam" id="PF08278">
    <property type="entry name" value="DnaG_DnaB_bind"/>
    <property type="match status" value="1"/>
</dbReference>
<keyword evidence="2 12" id="KW-0639">Primosome</keyword>
<organism evidence="16 17">
    <name type="scientific">Lipingzhangella rawalii</name>
    <dbReference type="NCBI Taxonomy" id="2055835"/>
    <lineage>
        <taxon>Bacteria</taxon>
        <taxon>Bacillati</taxon>
        <taxon>Actinomycetota</taxon>
        <taxon>Actinomycetes</taxon>
        <taxon>Streptosporangiales</taxon>
        <taxon>Nocardiopsidaceae</taxon>
        <taxon>Lipingzhangella</taxon>
    </lineage>
</organism>
<comment type="catalytic activity">
    <reaction evidence="12">
        <text>ssDNA + n NTP = ssDNA/pppN(pN)n-1 hybrid + (n-1) diphosphate.</text>
        <dbReference type="EC" id="2.7.7.101"/>
    </reaction>
</comment>
<name>A0ABU2H7E2_9ACTN</name>
<dbReference type="SMART" id="SM00493">
    <property type="entry name" value="TOPRIM"/>
    <property type="match status" value="1"/>
</dbReference>
<evidence type="ECO:0000313" key="17">
    <source>
        <dbReference type="Proteomes" id="UP001250214"/>
    </source>
</evidence>
<dbReference type="EC" id="2.7.7.101" evidence="12"/>
<evidence type="ECO:0000256" key="5">
    <source>
        <dbReference type="ARBA" id="ARBA00022705"/>
    </source>
</evidence>
<dbReference type="Gene3D" id="1.10.860.10">
    <property type="entry name" value="DNAb Helicase, Chain A"/>
    <property type="match status" value="1"/>
</dbReference>
<sequence length="623" mass="69487">MAGRIRAEDVATVRERSPIAEVIGEYLELRNAGGDSLKGLCPFHDESTPSFHVTPSRGLYYCFGCEAGGDVLAFVREMDQLSFSEAVEALAQRAGIQLRYEEGGYVPRNEQSQRQRLLEAHRVAAEFYAEQLLTSRAHEARQFLKDRGFTRADAEHFGVGYAPPGWEVLTSHLRQKGFTDAEIMLGGLASQGRRGPYDKFRNRLVWPVREITGEVVGFGARRLDPEDTGPKYLNTQETPIFKKSSLLYGLDLARREISRRAQVIVVEGYTDVMACHLAGEKTAVATCGTAFSSGHVQLLRRLVGGPSSGSSVIFTFDGDAAGHKAAVRAFEEARGEFTHTYAAIQPDGLDPCDLRLERNDAGLQALIDAKRPLSEVVMENQVARFDVNTIEGQLAAIDAAAPALATVQDPDAWEKTVQWLARQVKETNLDLVKRRVRVGASAQPGHRQDEETQQRPAPATRARTYDLRDPTVRRERQALKLAIQFPHLARSFDELDPTAFTVREHQAMHELIRGRGGVAAVEYPQRWGLDLYDAAPNEVQAAFLTELASEPIEVDGELSEQAATEILRRIRLDVVSRQIAEIRAQLERQDQQGDPEEYNRVFVELMTLQERKRMIQEGTHGAM</sequence>
<dbReference type="PANTHER" id="PTHR30313:SF2">
    <property type="entry name" value="DNA PRIMASE"/>
    <property type="match status" value="1"/>
</dbReference>
<dbReference type="Gene3D" id="3.90.980.10">
    <property type="entry name" value="DNA primase, catalytic core, N-terminal domain"/>
    <property type="match status" value="1"/>
</dbReference>
<evidence type="ECO:0000256" key="11">
    <source>
        <dbReference type="ARBA" id="ARBA00023163"/>
    </source>
</evidence>
<evidence type="ECO:0000256" key="14">
    <source>
        <dbReference type="SAM" id="MobiDB-lite"/>
    </source>
</evidence>
<dbReference type="Pfam" id="PF13662">
    <property type="entry name" value="Toprim_4"/>
    <property type="match status" value="1"/>
</dbReference>
<dbReference type="InterPro" id="IPR006295">
    <property type="entry name" value="DNA_primase_DnaG"/>
</dbReference>
<keyword evidence="7 12" id="KW-0863">Zinc-finger</keyword>
<dbReference type="NCBIfam" id="TIGR01391">
    <property type="entry name" value="dnaG"/>
    <property type="match status" value="1"/>
</dbReference>
<dbReference type="InterPro" id="IPR002694">
    <property type="entry name" value="Znf_CHC2"/>
</dbReference>
<keyword evidence="6 12" id="KW-0479">Metal-binding</keyword>
<keyword evidence="11 12" id="KW-0804">Transcription</keyword>
<dbReference type="InterPro" id="IPR036977">
    <property type="entry name" value="DNA_primase_Znf_CHC2"/>
</dbReference>
<dbReference type="SUPFAM" id="SSF56731">
    <property type="entry name" value="DNA primase core"/>
    <property type="match status" value="1"/>
</dbReference>
<feature type="region of interest" description="Disordered" evidence="14">
    <location>
        <begin position="439"/>
        <end position="461"/>
    </location>
</feature>
<feature type="zinc finger region" description="CHC2-type" evidence="12">
    <location>
        <begin position="41"/>
        <end position="65"/>
    </location>
</feature>
<dbReference type="InterPro" id="IPR037068">
    <property type="entry name" value="DNA_primase_core_N_sf"/>
</dbReference>
<evidence type="ECO:0000256" key="13">
    <source>
        <dbReference type="PIRNR" id="PIRNR002811"/>
    </source>
</evidence>
<dbReference type="HAMAP" id="MF_00974">
    <property type="entry name" value="DNA_primase_DnaG"/>
    <property type="match status" value="1"/>
</dbReference>
<evidence type="ECO:0000256" key="9">
    <source>
        <dbReference type="ARBA" id="ARBA00022842"/>
    </source>
</evidence>
<dbReference type="RefSeq" id="WP_310912755.1">
    <property type="nucleotide sequence ID" value="NZ_JAVLVT010000005.1"/>
</dbReference>
<dbReference type="InterPro" id="IPR030846">
    <property type="entry name" value="DnaG_bac"/>
</dbReference>
<comment type="caution">
    <text evidence="16">The sequence shown here is derived from an EMBL/GenBank/DDBJ whole genome shotgun (WGS) entry which is preliminary data.</text>
</comment>
<dbReference type="InterPro" id="IPR013173">
    <property type="entry name" value="DNA_primase_DnaG_DnaB-bd_dom"/>
</dbReference>
<dbReference type="Pfam" id="PF01807">
    <property type="entry name" value="Zn_ribbon_DnaG"/>
    <property type="match status" value="1"/>
</dbReference>
<dbReference type="PROSITE" id="PS50880">
    <property type="entry name" value="TOPRIM"/>
    <property type="match status" value="1"/>
</dbReference>
<accession>A0ABU2H7E2</accession>
<evidence type="ECO:0000256" key="1">
    <source>
        <dbReference type="ARBA" id="ARBA00022478"/>
    </source>
</evidence>
<keyword evidence="10 12" id="KW-0238">DNA-binding</keyword>
<comment type="cofactor">
    <cofactor evidence="12 13">
        <name>Zn(2+)</name>
        <dbReference type="ChEBI" id="CHEBI:29105"/>
    </cofactor>
    <text evidence="12 13">Binds 1 zinc ion per monomer.</text>
</comment>
<keyword evidence="17" id="KW-1185">Reference proteome</keyword>
<dbReference type="InterPro" id="IPR006171">
    <property type="entry name" value="TOPRIM_dom"/>
</dbReference>
<evidence type="ECO:0000256" key="2">
    <source>
        <dbReference type="ARBA" id="ARBA00022515"/>
    </source>
</evidence>
<keyword evidence="9" id="KW-0460">Magnesium</keyword>
<keyword evidence="1 12" id="KW-0240">DNA-directed RNA polymerase</keyword>
<dbReference type="Proteomes" id="UP001250214">
    <property type="component" value="Unassembled WGS sequence"/>
</dbReference>
<dbReference type="InterPro" id="IPR016136">
    <property type="entry name" value="DNA_helicase_N/primase_C"/>
</dbReference>
<keyword evidence="8 12" id="KW-0862">Zinc</keyword>
<keyword evidence="4 12" id="KW-0548">Nucleotidyltransferase</keyword>
<dbReference type="InterPro" id="IPR050219">
    <property type="entry name" value="DnaG_primase"/>
</dbReference>
<evidence type="ECO:0000256" key="8">
    <source>
        <dbReference type="ARBA" id="ARBA00022833"/>
    </source>
</evidence>
<evidence type="ECO:0000259" key="15">
    <source>
        <dbReference type="PROSITE" id="PS50880"/>
    </source>
</evidence>
<dbReference type="EMBL" id="JAVLVT010000005">
    <property type="protein sequence ID" value="MDS1271221.1"/>
    <property type="molecule type" value="Genomic_DNA"/>
</dbReference>
<dbReference type="CDD" id="cd03364">
    <property type="entry name" value="TOPRIM_DnaG_primases"/>
    <property type="match status" value="1"/>
</dbReference>
<evidence type="ECO:0000256" key="12">
    <source>
        <dbReference type="HAMAP-Rule" id="MF_00974"/>
    </source>
</evidence>
<dbReference type="Pfam" id="PF08275">
    <property type="entry name" value="DNAG_N"/>
    <property type="match status" value="1"/>
</dbReference>
<dbReference type="SMART" id="SM00400">
    <property type="entry name" value="ZnF_CHCC"/>
    <property type="match status" value="1"/>
</dbReference>
<evidence type="ECO:0000256" key="7">
    <source>
        <dbReference type="ARBA" id="ARBA00022771"/>
    </source>
</evidence>
<dbReference type="Gene3D" id="3.40.1360.10">
    <property type="match status" value="1"/>
</dbReference>
<dbReference type="InterPro" id="IPR034151">
    <property type="entry name" value="TOPRIM_DnaG_bac"/>
</dbReference>
<reference evidence="17" key="1">
    <citation type="submission" date="2023-07" db="EMBL/GenBank/DDBJ databases">
        <title>Novel species in the genus Lipingzhangella isolated from Sambhar Salt Lake.</title>
        <authorList>
            <person name="Jiya N."/>
            <person name="Kajale S."/>
            <person name="Sharma A."/>
        </authorList>
    </citation>
    <scope>NUCLEOTIDE SEQUENCE [LARGE SCALE GENOMIC DNA]</scope>
    <source>
        <strain evidence="17">LS1_29</strain>
    </source>
</reference>
<dbReference type="SMART" id="SM00766">
    <property type="entry name" value="DnaG_DnaB_bind"/>
    <property type="match status" value="1"/>
</dbReference>
<dbReference type="Pfam" id="PF10410">
    <property type="entry name" value="DnaB_bind"/>
    <property type="match status" value="1"/>
</dbReference>
<evidence type="ECO:0000256" key="6">
    <source>
        <dbReference type="ARBA" id="ARBA00022723"/>
    </source>
</evidence>
<gene>
    <name evidence="12 16" type="primary">dnaG</name>
    <name evidence="16" type="ORF">RIF23_13035</name>
</gene>
<evidence type="ECO:0000256" key="4">
    <source>
        <dbReference type="ARBA" id="ARBA00022695"/>
    </source>
</evidence>
<comment type="subunit">
    <text evidence="12">Monomer. Interacts with DnaB.</text>
</comment>
<comment type="domain">
    <text evidence="12">Contains an N-terminal zinc-binding domain, a central core domain that contains the primase activity, and a C-terminal DnaB-binding domain.</text>
</comment>
<evidence type="ECO:0000256" key="10">
    <source>
        <dbReference type="ARBA" id="ARBA00023125"/>
    </source>
</evidence>
<evidence type="ECO:0000256" key="3">
    <source>
        <dbReference type="ARBA" id="ARBA00022679"/>
    </source>
</evidence>
<dbReference type="PANTHER" id="PTHR30313">
    <property type="entry name" value="DNA PRIMASE"/>
    <property type="match status" value="1"/>
</dbReference>
<keyword evidence="5 12" id="KW-0235">DNA replication</keyword>
<feature type="domain" description="Toprim" evidence="15">
    <location>
        <begin position="261"/>
        <end position="346"/>
    </location>
</feature>
<keyword evidence="3 12" id="KW-0808">Transferase</keyword>
<comment type="function">
    <text evidence="12 13">RNA polymerase that catalyzes the synthesis of short RNA molecules used as primers for DNA polymerase during DNA replication.</text>
</comment>
<dbReference type="Gene3D" id="3.90.580.10">
    <property type="entry name" value="Zinc finger, CHC2-type domain"/>
    <property type="match status" value="1"/>
</dbReference>
<dbReference type="PIRSF" id="PIRSF002811">
    <property type="entry name" value="DnaG"/>
    <property type="match status" value="1"/>
</dbReference>